<feature type="transmembrane region" description="Helical" evidence="1">
    <location>
        <begin position="84"/>
        <end position="104"/>
    </location>
</feature>
<dbReference type="InterPro" id="IPR011032">
    <property type="entry name" value="GroES-like_sf"/>
</dbReference>
<gene>
    <name evidence="2" type="ORF">EPI10_022140</name>
</gene>
<evidence type="ECO:0000313" key="3">
    <source>
        <dbReference type="Proteomes" id="UP000325315"/>
    </source>
</evidence>
<protein>
    <submittedName>
        <fullName evidence="2">Alcohol dehydrogenase-like 2</fullName>
    </submittedName>
</protein>
<name>A0A5B6WKC9_9ROSI</name>
<keyword evidence="3" id="KW-1185">Reference proteome</keyword>
<keyword evidence="1" id="KW-1133">Transmembrane helix</keyword>
<evidence type="ECO:0000256" key="1">
    <source>
        <dbReference type="SAM" id="Phobius"/>
    </source>
</evidence>
<organism evidence="2 3">
    <name type="scientific">Gossypium australe</name>
    <dbReference type="NCBI Taxonomy" id="47621"/>
    <lineage>
        <taxon>Eukaryota</taxon>
        <taxon>Viridiplantae</taxon>
        <taxon>Streptophyta</taxon>
        <taxon>Embryophyta</taxon>
        <taxon>Tracheophyta</taxon>
        <taxon>Spermatophyta</taxon>
        <taxon>Magnoliopsida</taxon>
        <taxon>eudicotyledons</taxon>
        <taxon>Gunneridae</taxon>
        <taxon>Pentapetalae</taxon>
        <taxon>rosids</taxon>
        <taxon>malvids</taxon>
        <taxon>Malvales</taxon>
        <taxon>Malvaceae</taxon>
        <taxon>Malvoideae</taxon>
        <taxon>Gossypium</taxon>
    </lineage>
</organism>
<dbReference type="EMBL" id="SMMG02000003">
    <property type="protein sequence ID" value="KAA3481804.1"/>
    <property type="molecule type" value="Genomic_DNA"/>
</dbReference>
<dbReference type="SUPFAM" id="SSF50129">
    <property type="entry name" value="GroES-like"/>
    <property type="match status" value="1"/>
</dbReference>
<evidence type="ECO:0000313" key="2">
    <source>
        <dbReference type="EMBL" id="KAA3481804.1"/>
    </source>
</evidence>
<comment type="caution">
    <text evidence="2">The sequence shown here is derived from an EMBL/GenBank/DDBJ whole genome shotgun (WGS) entry which is preliminary data.</text>
</comment>
<keyword evidence="1" id="KW-0472">Membrane</keyword>
<accession>A0A5B6WKC9</accession>
<keyword evidence="1" id="KW-0812">Transmembrane</keyword>
<sequence length="105" mass="11864">MTTTPSTKPSLFIFFSTLKKRSTLKHPQPPYCPQPYFAYLLQFSASLGWGKGEPLKVEEIQVEPPKSYEVRVKMLYAGVCHTDLLFANGFLTVSTLLLLLLNLII</sequence>
<dbReference type="Gene3D" id="3.90.180.10">
    <property type="entry name" value="Medium-chain alcohol dehydrogenases, catalytic domain"/>
    <property type="match status" value="1"/>
</dbReference>
<dbReference type="AlphaFoldDB" id="A0A5B6WKC9"/>
<reference evidence="3" key="1">
    <citation type="journal article" date="2019" name="Plant Biotechnol. J.">
        <title>Genome sequencing of the Australian wild diploid species Gossypium australe highlights disease resistance and delayed gland morphogenesis.</title>
        <authorList>
            <person name="Cai Y."/>
            <person name="Cai X."/>
            <person name="Wang Q."/>
            <person name="Wang P."/>
            <person name="Zhang Y."/>
            <person name="Cai C."/>
            <person name="Xu Y."/>
            <person name="Wang K."/>
            <person name="Zhou Z."/>
            <person name="Wang C."/>
            <person name="Geng S."/>
            <person name="Li B."/>
            <person name="Dong Q."/>
            <person name="Hou Y."/>
            <person name="Wang H."/>
            <person name="Ai P."/>
            <person name="Liu Z."/>
            <person name="Yi F."/>
            <person name="Sun M."/>
            <person name="An G."/>
            <person name="Cheng J."/>
            <person name="Zhang Y."/>
            <person name="Shi Q."/>
            <person name="Xie Y."/>
            <person name="Shi X."/>
            <person name="Chang Y."/>
            <person name="Huang F."/>
            <person name="Chen Y."/>
            <person name="Hong S."/>
            <person name="Mi L."/>
            <person name="Sun Q."/>
            <person name="Zhang L."/>
            <person name="Zhou B."/>
            <person name="Peng R."/>
            <person name="Zhang X."/>
            <person name="Liu F."/>
        </authorList>
    </citation>
    <scope>NUCLEOTIDE SEQUENCE [LARGE SCALE GENOMIC DNA]</scope>
    <source>
        <strain evidence="3">cv. PA1801</strain>
    </source>
</reference>
<proteinExistence type="predicted"/>
<dbReference type="OrthoDB" id="417550at2759"/>
<dbReference type="Proteomes" id="UP000325315">
    <property type="component" value="Unassembled WGS sequence"/>
</dbReference>